<reference evidence="1" key="1">
    <citation type="submission" date="2023-06" db="EMBL/GenBank/DDBJ databases">
        <title>Draft genome sequence of Nocardioides sp. SOB72.</title>
        <authorList>
            <person name="Zhang G."/>
        </authorList>
    </citation>
    <scope>NUCLEOTIDE SEQUENCE</scope>
    <source>
        <strain evidence="1">SOB72</strain>
    </source>
</reference>
<feature type="non-terminal residue" evidence="1">
    <location>
        <position position="1"/>
    </location>
</feature>
<organism evidence="1 2">
    <name type="scientific">Nocardioides abyssi</name>
    <dbReference type="NCBI Taxonomy" id="3058370"/>
    <lineage>
        <taxon>Bacteria</taxon>
        <taxon>Bacillati</taxon>
        <taxon>Actinomycetota</taxon>
        <taxon>Actinomycetes</taxon>
        <taxon>Propionibacteriales</taxon>
        <taxon>Nocardioidaceae</taxon>
        <taxon>Nocardioides</taxon>
    </lineage>
</organism>
<feature type="non-terminal residue" evidence="1">
    <location>
        <position position="71"/>
    </location>
</feature>
<name>A0ABT8F1B6_9ACTN</name>
<accession>A0ABT8F1B6</accession>
<dbReference type="RefSeq" id="WP_300963115.1">
    <property type="nucleotide sequence ID" value="NZ_JAUHJR010000314.1"/>
</dbReference>
<evidence type="ECO:0008006" key="3">
    <source>
        <dbReference type="Google" id="ProtNLM"/>
    </source>
</evidence>
<evidence type="ECO:0000313" key="2">
    <source>
        <dbReference type="Proteomes" id="UP001168537"/>
    </source>
</evidence>
<sequence>SPRSTARTSSPALPGDVAPALRSAVLAVAARLDAPAARTTRVVGHEGSATLVLARLLVDGAVLAGAARGDP</sequence>
<gene>
    <name evidence="1" type="ORF">QWY29_20860</name>
</gene>
<proteinExistence type="predicted"/>
<dbReference type="EMBL" id="JAUHJR010000314">
    <property type="protein sequence ID" value="MDN4163821.1"/>
    <property type="molecule type" value="Genomic_DNA"/>
</dbReference>
<protein>
    <recommendedName>
        <fullName evidence="3">ROK family protein</fullName>
    </recommendedName>
</protein>
<comment type="caution">
    <text evidence="1">The sequence shown here is derived from an EMBL/GenBank/DDBJ whole genome shotgun (WGS) entry which is preliminary data.</text>
</comment>
<keyword evidence="2" id="KW-1185">Reference proteome</keyword>
<dbReference type="Proteomes" id="UP001168537">
    <property type="component" value="Unassembled WGS sequence"/>
</dbReference>
<evidence type="ECO:0000313" key="1">
    <source>
        <dbReference type="EMBL" id="MDN4163821.1"/>
    </source>
</evidence>